<evidence type="ECO:0000313" key="11">
    <source>
        <dbReference type="Proteomes" id="UP001209276"/>
    </source>
</evidence>
<dbReference type="Proteomes" id="UP001209276">
    <property type="component" value="Unassembled WGS sequence"/>
</dbReference>
<feature type="region of interest" description="Disordered" evidence="5">
    <location>
        <begin position="108"/>
        <end position="148"/>
    </location>
</feature>
<evidence type="ECO:0000256" key="1">
    <source>
        <dbReference type="ARBA" id="ARBA00010541"/>
    </source>
</evidence>
<feature type="compositionally biased region" description="Basic and acidic residues" evidence="5">
    <location>
        <begin position="420"/>
        <end position="429"/>
    </location>
</feature>
<keyword evidence="6" id="KW-0472">Membrane</keyword>
<organism evidence="9 10">
    <name type="scientific">Paenibacillus thiaminolyticus</name>
    <name type="common">Bacillus thiaminolyticus</name>
    <dbReference type="NCBI Taxonomy" id="49283"/>
    <lineage>
        <taxon>Bacteria</taxon>
        <taxon>Bacillati</taxon>
        <taxon>Bacillota</taxon>
        <taxon>Bacilli</taxon>
        <taxon>Bacillales</taxon>
        <taxon>Paenibacillaceae</taxon>
        <taxon>Paenibacillus</taxon>
    </lineage>
</organism>
<name>A0AAP9DS58_PANTH</name>
<evidence type="ECO:0000256" key="4">
    <source>
        <dbReference type="ARBA" id="ARBA00022825"/>
    </source>
</evidence>
<dbReference type="RefSeq" id="WP_087440976.1">
    <property type="nucleotide sequence ID" value="NZ_CABMNB010000012.1"/>
</dbReference>
<keyword evidence="11" id="KW-1185">Reference proteome</keyword>
<dbReference type="PRINTS" id="PR00834">
    <property type="entry name" value="PROTEASES2C"/>
</dbReference>
<feature type="region of interest" description="Disordered" evidence="5">
    <location>
        <begin position="406"/>
        <end position="435"/>
    </location>
</feature>
<protein>
    <submittedName>
        <fullName evidence="9">PDZ domain-containing protein</fullName>
    </submittedName>
    <submittedName>
        <fullName evidence="8">Trypsin-like peptidase domain-containing protein</fullName>
    </submittedName>
</protein>
<sequence>MKEECKETRKVNVPLEMVPAGRRDTARSTSSWRPIFAAFMAGSLAIGGLLFAAGRMDVFGGDEPLAYNVSAQAPADSGIQTASFNGAGSGTLSSIVSQASPAVVKIETKTKASPNRSNPLSGSPFSRQRLDNGSSDASGQQYDSGALQPSGTGSGFLFESEGYILTNEHVIDGADEIDVYVQGYNEPFKAKLLGSSYDLDLAVIKIEGDKPFPALALGNSDASNVGDTVVAIGNPYEFDSTVTAGVLSAKERPIQIDDEQGTRYYKHLLQTDTAINPGNSGGPLLNVNGEVIGINTAVNADAQGIGFAIPSSTVSSVLDRLKHNESIPKEPLPYIGISALNITDDMLADLKLSSANGVLVADVQQQSPASAAGIRPYDVITAVDGADISSVQELTDKIEASPAGGEMTLTMSRNGQQQEVRVKIGDKNDLATTQK</sequence>
<dbReference type="SMART" id="SM00228">
    <property type="entry name" value="PDZ"/>
    <property type="match status" value="1"/>
</dbReference>
<reference evidence="8 11" key="2">
    <citation type="submission" date="2022-05" db="EMBL/GenBank/DDBJ databases">
        <title>Genome Sequencing of Bee-Associated Microbes.</title>
        <authorList>
            <person name="Dunlap C."/>
        </authorList>
    </citation>
    <scope>NUCLEOTIDE SEQUENCE [LARGE SCALE GENOMIC DNA]</scope>
    <source>
        <strain evidence="8 11">NRRL B-14613</strain>
    </source>
</reference>
<gene>
    <name evidence="9" type="ORF">FLT43_03655</name>
    <name evidence="8" type="ORF">M5W83_26475</name>
</gene>
<feature type="compositionally biased region" description="Polar residues" evidence="5">
    <location>
        <begin position="409"/>
        <end position="419"/>
    </location>
</feature>
<feature type="transmembrane region" description="Helical" evidence="6">
    <location>
        <begin position="32"/>
        <end position="53"/>
    </location>
</feature>
<evidence type="ECO:0000313" key="8">
    <source>
        <dbReference type="EMBL" id="MCY9610698.1"/>
    </source>
</evidence>
<dbReference type="Gene3D" id="2.30.42.10">
    <property type="match status" value="1"/>
</dbReference>
<reference evidence="9 10" key="1">
    <citation type="submission" date="2019-07" db="EMBL/GenBank/DDBJ databases">
        <title>Paenibacillus thiaminolyticus NRRL B-4156.</title>
        <authorList>
            <person name="Hehnly C."/>
            <person name="Zhang L."/>
        </authorList>
    </citation>
    <scope>NUCLEOTIDE SEQUENCE [LARGE SCALE GENOMIC DNA]</scope>
    <source>
        <strain evidence="9 10">NRRL B-4156</strain>
    </source>
</reference>
<evidence type="ECO:0000313" key="10">
    <source>
        <dbReference type="Proteomes" id="UP000315377"/>
    </source>
</evidence>
<dbReference type="SUPFAM" id="SSF50494">
    <property type="entry name" value="Trypsin-like serine proteases"/>
    <property type="match status" value="1"/>
</dbReference>
<accession>A0AAP9DS58</accession>
<dbReference type="PANTHER" id="PTHR22939:SF129">
    <property type="entry name" value="SERINE PROTEASE HTRA2, MITOCHONDRIAL"/>
    <property type="match status" value="1"/>
</dbReference>
<dbReference type="PANTHER" id="PTHR22939">
    <property type="entry name" value="SERINE PROTEASE FAMILY S1C HTRA-RELATED"/>
    <property type="match status" value="1"/>
</dbReference>
<dbReference type="AlphaFoldDB" id="A0AAP9DS58"/>
<dbReference type="PROSITE" id="PS50106">
    <property type="entry name" value="PDZ"/>
    <property type="match status" value="1"/>
</dbReference>
<keyword evidence="2" id="KW-0645">Protease</keyword>
<dbReference type="Pfam" id="PF13180">
    <property type="entry name" value="PDZ_2"/>
    <property type="match status" value="1"/>
</dbReference>
<dbReference type="InterPro" id="IPR001940">
    <property type="entry name" value="Peptidase_S1C"/>
</dbReference>
<dbReference type="InterPro" id="IPR009003">
    <property type="entry name" value="Peptidase_S1_PA"/>
</dbReference>
<dbReference type="SUPFAM" id="SSF50156">
    <property type="entry name" value="PDZ domain-like"/>
    <property type="match status" value="1"/>
</dbReference>
<evidence type="ECO:0000256" key="6">
    <source>
        <dbReference type="SAM" id="Phobius"/>
    </source>
</evidence>
<comment type="similarity">
    <text evidence="1">Belongs to the peptidase S1C family.</text>
</comment>
<evidence type="ECO:0000256" key="3">
    <source>
        <dbReference type="ARBA" id="ARBA00022801"/>
    </source>
</evidence>
<dbReference type="GO" id="GO:0004252">
    <property type="term" value="F:serine-type endopeptidase activity"/>
    <property type="evidence" value="ECO:0007669"/>
    <property type="project" value="InterPro"/>
</dbReference>
<dbReference type="EMBL" id="JAMDMM010000062">
    <property type="protein sequence ID" value="MCY9610698.1"/>
    <property type="molecule type" value="Genomic_DNA"/>
</dbReference>
<keyword evidence="6" id="KW-0812">Transmembrane</keyword>
<feature type="compositionally biased region" description="Polar residues" evidence="5">
    <location>
        <begin position="111"/>
        <end position="148"/>
    </location>
</feature>
<keyword evidence="4" id="KW-0720">Serine protease</keyword>
<dbReference type="Pfam" id="PF13365">
    <property type="entry name" value="Trypsin_2"/>
    <property type="match status" value="1"/>
</dbReference>
<evidence type="ECO:0000259" key="7">
    <source>
        <dbReference type="PROSITE" id="PS50106"/>
    </source>
</evidence>
<feature type="domain" description="PDZ" evidence="7">
    <location>
        <begin position="324"/>
        <end position="415"/>
    </location>
</feature>
<dbReference type="InterPro" id="IPR001478">
    <property type="entry name" value="PDZ"/>
</dbReference>
<dbReference type="Gene3D" id="2.40.10.120">
    <property type="match status" value="1"/>
</dbReference>
<proteinExistence type="inferred from homology"/>
<dbReference type="Proteomes" id="UP000315377">
    <property type="component" value="Chromosome"/>
</dbReference>
<keyword evidence="3" id="KW-0378">Hydrolase</keyword>
<evidence type="ECO:0000313" key="9">
    <source>
        <dbReference type="EMBL" id="QDM42694.1"/>
    </source>
</evidence>
<dbReference type="CDD" id="cd06779">
    <property type="entry name" value="cpPDZ_Deg_HtrA-like"/>
    <property type="match status" value="1"/>
</dbReference>
<dbReference type="GO" id="GO:0006508">
    <property type="term" value="P:proteolysis"/>
    <property type="evidence" value="ECO:0007669"/>
    <property type="project" value="UniProtKB-KW"/>
</dbReference>
<evidence type="ECO:0000256" key="5">
    <source>
        <dbReference type="SAM" id="MobiDB-lite"/>
    </source>
</evidence>
<dbReference type="GeneID" id="76995072"/>
<evidence type="ECO:0000256" key="2">
    <source>
        <dbReference type="ARBA" id="ARBA00022670"/>
    </source>
</evidence>
<dbReference type="EMBL" id="CP041405">
    <property type="protein sequence ID" value="QDM42694.1"/>
    <property type="molecule type" value="Genomic_DNA"/>
</dbReference>
<keyword evidence="6" id="KW-1133">Transmembrane helix</keyword>
<dbReference type="InterPro" id="IPR036034">
    <property type="entry name" value="PDZ_sf"/>
</dbReference>